<evidence type="ECO:0000256" key="4">
    <source>
        <dbReference type="ARBA" id="ARBA00022630"/>
    </source>
</evidence>
<dbReference type="GO" id="GO:0010181">
    <property type="term" value="F:FMN binding"/>
    <property type="evidence" value="ECO:0007669"/>
    <property type="project" value="UniProtKB-UniRule"/>
</dbReference>
<dbReference type="PROSITE" id="PS01136">
    <property type="entry name" value="UPF0034"/>
    <property type="match status" value="1"/>
</dbReference>
<evidence type="ECO:0000256" key="2">
    <source>
        <dbReference type="ARBA" id="ARBA00002790"/>
    </source>
</evidence>
<feature type="binding site" evidence="12 15">
    <location>
        <begin position="224"/>
        <end position="225"/>
    </location>
    <ligand>
        <name>FMN</name>
        <dbReference type="ChEBI" id="CHEBI:58210"/>
    </ligand>
</feature>
<dbReference type="InterPro" id="IPR018517">
    <property type="entry name" value="tRNA_hU_synthase_CS"/>
</dbReference>
<evidence type="ECO:0000313" key="18">
    <source>
        <dbReference type="Proteomes" id="UP000034410"/>
    </source>
</evidence>
<evidence type="ECO:0000256" key="9">
    <source>
        <dbReference type="ARBA" id="ARBA00023002"/>
    </source>
</evidence>
<comment type="similarity">
    <text evidence="13">Belongs to the dus family.</text>
</comment>
<dbReference type="AlphaFoldDB" id="A0A0F7K312"/>
<dbReference type="InterPro" id="IPR032887">
    <property type="entry name" value="DusB"/>
</dbReference>
<dbReference type="EMBL" id="CP011412">
    <property type="protein sequence ID" value="AKH21323.1"/>
    <property type="molecule type" value="Genomic_DNA"/>
</dbReference>
<evidence type="ECO:0000313" key="17">
    <source>
        <dbReference type="EMBL" id="AKH21323.1"/>
    </source>
</evidence>
<comment type="catalytic activity">
    <reaction evidence="11 12">
        <text>a 5,6-dihydrouridine in tRNA + NAD(+) = a uridine in tRNA + NADH + H(+)</text>
        <dbReference type="Rhea" id="RHEA:54452"/>
        <dbReference type="Rhea" id="RHEA-COMP:13339"/>
        <dbReference type="Rhea" id="RHEA-COMP:13887"/>
        <dbReference type="ChEBI" id="CHEBI:15378"/>
        <dbReference type="ChEBI" id="CHEBI:57540"/>
        <dbReference type="ChEBI" id="CHEBI:57945"/>
        <dbReference type="ChEBI" id="CHEBI:65315"/>
        <dbReference type="ChEBI" id="CHEBI:74443"/>
    </reaction>
</comment>
<evidence type="ECO:0000256" key="11">
    <source>
        <dbReference type="ARBA" id="ARBA00048802"/>
    </source>
</evidence>
<dbReference type="HAMAP" id="MF_02042">
    <property type="entry name" value="DusB_subfam"/>
    <property type="match status" value="1"/>
</dbReference>
<evidence type="ECO:0000256" key="10">
    <source>
        <dbReference type="ARBA" id="ARBA00048205"/>
    </source>
</evidence>
<dbReference type="NCBIfam" id="TIGR00737">
    <property type="entry name" value="nifR3_yhdG"/>
    <property type="match status" value="1"/>
</dbReference>
<dbReference type="InterPro" id="IPR013785">
    <property type="entry name" value="Aldolase_TIM"/>
</dbReference>
<evidence type="ECO:0000256" key="12">
    <source>
        <dbReference type="HAMAP-Rule" id="MF_02042"/>
    </source>
</evidence>
<dbReference type="SUPFAM" id="SSF51395">
    <property type="entry name" value="FMN-linked oxidoreductases"/>
    <property type="match status" value="1"/>
</dbReference>
<evidence type="ECO:0000256" key="6">
    <source>
        <dbReference type="ARBA" id="ARBA00022694"/>
    </source>
</evidence>
<dbReference type="InterPro" id="IPR001269">
    <property type="entry name" value="DUS_fam"/>
</dbReference>
<feature type="binding site" evidence="12">
    <location>
        <begin position="200"/>
        <end position="202"/>
    </location>
    <ligand>
        <name>FMN</name>
        <dbReference type="ChEBI" id="CHEBI:58210"/>
    </ligand>
</feature>
<proteinExistence type="inferred from homology"/>
<keyword evidence="5 12" id="KW-0288">FMN</keyword>
<comment type="function">
    <text evidence="2 12 13">Catalyzes the synthesis of 5,6-dihydrouridine (D), a modified base found in the D-loop of most tRNAs, via the reduction of the C5-C6 double bond in target uridines.</text>
</comment>
<evidence type="ECO:0000256" key="3">
    <source>
        <dbReference type="ARBA" id="ARBA00022555"/>
    </source>
</evidence>
<dbReference type="InterPro" id="IPR035587">
    <property type="entry name" value="DUS-like_FMN-bd"/>
</dbReference>
<dbReference type="InterPro" id="IPR004652">
    <property type="entry name" value="DusB-like"/>
</dbReference>
<dbReference type="Proteomes" id="UP000034410">
    <property type="component" value="Chromosome"/>
</dbReference>
<dbReference type="EC" id="1.3.1.-" evidence="12"/>
<keyword evidence="3 12" id="KW-0820">tRNA-binding</keyword>
<comment type="similarity">
    <text evidence="12">Belongs to the Dus family. DusB subfamily.</text>
</comment>
<feature type="binding site" evidence="12 15">
    <location>
        <position position="139"/>
    </location>
    <ligand>
        <name>FMN</name>
        <dbReference type="ChEBI" id="CHEBI:58210"/>
    </ligand>
</feature>
<dbReference type="KEGG" id="seds:AAY24_14195"/>
<organism evidence="17 18">
    <name type="scientific">Sedimenticola thiotaurini</name>
    <dbReference type="NCBI Taxonomy" id="1543721"/>
    <lineage>
        <taxon>Bacteria</taxon>
        <taxon>Pseudomonadati</taxon>
        <taxon>Pseudomonadota</taxon>
        <taxon>Gammaproteobacteria</taxon>
        <taxon>Chromatiales</taxon>
        <taxon>Sedimenticolaceae</taxon>
        <taxon>Sedimenticola</taxon>
    </lineage>
</organism>
<gene>
    <name evidence="12" type="primary">dusB</name>
    <name evidence="17" type="ORF">AAY24_14195</name>
</gene>
<keyword evidence="4 12" id="KW-0285">Flavoprotein</keyword>
<evidence type="ECO:0000256" key="14">
    <source>
        <dbReference type="PIRSR" id="PIRSR006621-1"/>
    </source>
</evidence>
<dbReference type="PIRSF" id="PIRSF006621">
    <property type="entry name" value="Dus"/>
    <property type="match status" value="1"/>
</dbReference>
<protein>
    <recommendedName>
        <fullName evidence="12">tRNA-dihydrouridine synthase B</fullName>
        <ecNumber evidence="12">1.3.1.-</ecNumber>
    </recommendedName>
</protein>
<accession>A0A0F7K312</accession>
<dbReference type="GO" id="GO:0017150">
    <property type="term" value="F:tRNA dihydrouridine synthase activity"/>
    <property type="evidence" value="ECO:0007669"/>
    <property type="project" value="UniProtKB-UniRule"/>
</dbReference>
<evidence type="ECO:0000256" key="15">
    <source>
        <dbReference type="PIRSR" id="PIRSR006621-2"/>
    </source>
</evidence>
<evidence type="ECO:0000256" key="1">
    <source>
        <dbReference type="ARBA" id="ARBA00001917"/>
    </source>
</evidence>
<keyword evidence="15" id="KW-0547">Nucleotide-binding</keyword>
<evidence type="ECO:0000256" key="13">
    <source>
        <dbReference type="PIRNR" id="PIRNR006621"/>
    </source>
</evidence>
<dbReference type="GO" id="GO:0000049">
    <property type="term" value="F:tRNA binding"/>
    <property type="evidence" value="ECO:0007669"/>
    <property type="project" value="UniProtKB-UniRule"/>
</dbReference>
<feature type="binding site" evidence="12 15">
    <location>
        <begin position="16"/>
        <end position="18"/>
    </location>
    <ligand>
        <name>FMN</name>
        <dbReference type="ChEBI" id="CHEBI:58210"/>
    </ligand>
</feature>
<comment type="cofactor">
    <cofactor evidence="1 12 13 15">
        <name>FMN</name>
        <dbReference type="ChEBI" id="CHEBI:58210"/>
    </cofactor>
</comment>
<evidence type="ECO:0000256" key="8">
    <source>
        <dbReference type="ARBA" id="ARBA00022884"/>
    </source>
</evidence>
<dbReference type="Pfam" id="PF01207">
    <property type="entry name" value="Dus"/>
    <property type="match status" value="1"/>
</dbReference>
<feature type="domain" description="DUS-like FMN-binding" evidence="16">
    <location>
        <begin position="14"/>
        <end position="317"/>
    </location>
</feature>
<feature type="active site" description="Proton donor" evidence="12 14">
    <location>
        <position position="100"/>
    </location>
</feature>
<dbReference type="Gene3D" id="3.20.20.70">
    <property type="entry name" value="Aldolase class I"/>
    <property type="match status" value="1"/>
</dbReference>
<dbReference type="PANTHER" id="PTHR45846">
    <property type="entry name" value="TRNA-DIHYDROURIDINE(47) SYNTHASE [NAD(P)(+)]-LIKE"/>
    <property type="match status" value="1"/>
</dbReference>
<dbReference type="PANTHER" id="PTHR45846:SF1">
    <property type="entry name" value="TRNA-DIHYDROURIDINE(47) SYNTHASE [NAD(P)(+)]-LIKE"/>
    <property type="match status" value="1"/>
</dbReference>
<keyword evidence="9 12" id="KW-0560">Oxidoreductase</keyword>
<comment type="catalytic activity">
    <reaction evidence="10 12">
        <text>a 5,6-dihydrouridine in tRNA + NADP(+) = a uridine in tRNA + NADPH + H(+)</text>
        <dbReference type="Rhea" id="RHEA:23624"/>
        <dbReference type="Rhea" id="RHEA-COMP:13339"/>
        <dbReference type="Rhea" id="RHEA-COMP:13887"/>
        <dbReference type="ChEBI" id="CHEBI:15378"/>
        <dbReference type="ChEBI" id="CHEBI:57783"/>
        <dbReference type="ChEBI" id="CHEBI:58349"/>
        <dbReference type="ChEBI" id="CHEBI:65315"/>
        <dbReference type="ChEBI" id="CHEBI:74443"/>
    </reaction>
</comment>
<dbReference type="RefSeq" id="WP_046860252.1">
    <property type="nucleotide sequence ID" value="NZ_CP011412.1"/>
</dbReference>
<evidence type="ECO:0000259" key="16">
    <source>
        <dbReference type="Pfam" id="PF01207"/>
    </source>
</evidence>
<dbReference type="InterPro" id="IPR024036">
    <property type="entry name" value="tRNA-dHydroUridine_Synthase_C"/>
</dbReference>
<evidence type="ECO:0000256" key="7">
    <source>
        <dbReference type="ARBA" id="ARBA00022857"/>
    </source>
</evidence>
<dbReference type="OrthoDB" id="9764501at2"/>
<dbReference type="Gene3D" id="1.10.1200.80">
    <property type="entry name" value="Putative flavin oxidoreducatase, domain 2"/>
    <property type="match status" value="1"/>
</dbReference>
<sequence>MRIGPYQLDNNLLVAPMAGVTDRPFRQLCRRLGAGMAVSEMISSNAALRGSRKTVRRLDFAGEPGPIAVQILGADPVAMAEAARVNVAHGAQIIDINMGCPAKKVCKVAAGSALLMDPPLVGRILDAVVRAVEVPVTLKIRTGWDPQHRNGVEIARIAEGSGVQALAVHGRTRACGFSGQAEYDTIRSIKQAVSIPVIANGDIDSPEKAKKVLEQTGADAIMIGRAAQGRPWIFREITHYLENGVTLAPPEPGWIRDILLQHLENLYQFYGEFQGVRIARKHIAWYSKTQPGGALFRQRVNTTDSTEKQQALVMEFFDQLAINNKERAA</sequence>
<feature type="binding site" evidence="12 15">
    <location>
        <position position="70"/>
    </location>
    <ligand>
        <name>FMN</name>
        <dbReference type="ChEBI" id="CHEBI:58210"/>
    </ligand>
</feature>
<dbReference type="PATRIC" id="fig|1543721.4.peg.2939"/>
<dbReference type="CDD" id="cd02801">
    <property type="entry name" value="DUS_like_FMN"/>
    <property type="match status" value="1"/>
</dbReference>
<keyword evidence="7 12" id="KW-0521">NADP</keyword>
<evidence type="ECO:0000256" key="5">
    <source>
        <dbReference type="ARBA" id="ARBA00022643"/>
    </source>
</evidence>
<reference evidence="17 18" key="1">
    <citation type="journal article" date="2015" name="Genome Announc.">
        <title>Complete Genome Sequence of Sedimenticola thiotaurini Strain SIP-G1, a Polyphosphate- and Polyhydroxyalkanoate-Accumulating Sulfur-Oxidizing Gammaproteobacterium Isolated from Salt Marsh Sediments.</title>
        <authorList>
            <person name="Flood B.E."/>
            <person name="Jones D.S."/>
            <person name="Bailey J.V."/>
        </authorList>
    </citation>
    <scope>NUCLEOTIDE SEQUENCE [LARGE SCALE GENOMIC DNA]</scope>
    <source>
        <strain evidence="17 18">SIP-G1</strain>
    </source>
</reference>
<feature type="binding site" evidence="15">
    <location>
        <position position="169"/>
    </location>
    <ligand>
        <name>FMN</name>
        <dbReference type="ChEBI" id="CHEBI:58210"/>
    </ligand>
</feature>
<keyword evidence="6 12" id="KW-0819">tRNA processing</keyword>
<keyword evidence="8 12" id="KW-0694">RNA-binding</keyword>
<dbReference type="GO" id="GO:0050660">
    <property type="term" value="F:flavin adenine dinucleotide binding"/>
    <property type="evidence" value="ECO:0007669"/>
    <property type="project" value="InterPro"/>
</dbReference>
<keyword evidence="18" id="KW-1185">Reference proteome</keyword>
<name>A0A0F7K312_9GAMM</name>